<dbReference type="AlphaFoldDB" id="A0A174W1R7"/>
<reference evidence="5 6" key="2">
    <citation type="journal article" date="2019" name="Nat. Med.">
        <title>A library of human gut bacterial isolates paired with longitudinal multiomics data enables mechanistic microbiome research.</title>
        <authorList>
            <person name="Poyet M."/>
            <person name="Groussin M."/>
            <person name="Gibbons S.M."/>
            <person name="Avila-Pacheco J."/>
            <person name="Jiang X."/>
            <person name="Kearney S.M."/>
            <person name="Perrotta A.R."/>
            <person name="Berdy B."/>
            <person name="Zhao S."/>
            <person name="Lieberman T.D."/>
            <person name="Swanson P.K."/>
            <person name="Smith M."/>
            <person name="Roesemann S."/>
            <person name="Alexander J.E."/>
            <person name="Rich S.A."/>
            <person name="Livny J."/>
            <person name="Vlamakis H."/>
            <person name="Clish C."/>
            <person name="Bullock K."/>
            <person name="Deik A."/>
            <person name="Scott J."/>
            <person name="Pierce K.A."/>
            <person name="Xavier R.J."/>
            <person name="Alm E.J."/>
        </authorList>
    </citation>
    <scope>NUCLEOTIDE SEQUENCE [LARGE SCALE GENOMIC DNA]</scope>
    <source>
        <strain evidence="3 6">BIOML-A10</strain>
        <strain evidence="2 5">BIOML-A11</strain>
    </source>
</reference>
<protein>
    <submittedName>
        <fullName evidence="1">Uncharacterized protein</fullName>
    </submittedName>
</protein>
<evidence type="ECO:0000313" key="3">
    <source>
        <dbReference type="EMBL" id="MRZ06842.1"/>
    </source>
</evidence>
<evidence type="ECO:0000313" key="5">
    <source>
        <dbReference type="Proteomes" id="UP000450599"/>
    </source>
</evidence>
<evidence type="ECO:0000313" key="1">
    <source>
        <dbReference type="EMBL" id="CUQ38408.1"/>
    </source>
</evidence>
<dbReference type="EMBL" id="WKMW01000011">
    <property type="protein sequence ID" value="MRY84989.1"/>
    <property type="molecule type" value="Genomic_DNA"/>
</dbReference>
<evidence type="ECO:0000313" key="4">
    <source>
        <dbReference type="Proteomes" id="UP000095332"/>
    </source>
</evidence>
<accession>A0A174W1R7</accession>
<sequence>MKKKVLPLKKEREEMTDMLHELNSVKSHIKDWLDDDEAPMNEAYSVKLEVIYDSLLSIMSDMGEMIGYTIFHDINEGVEERS</sequence>
<evidence type="ECO:0000313" key="2">
    <source>
        <dbReference type="EMBL" id="MRY84989.1"/>
    </source>
</evidence>
<dbReference type="Proteomes" id="UP000450599">
    <property type="component" value="Unassembled WGS sequence"/>
</dbReference>
<dbReference type="Proteomes" id="UP000471216">
    <property type="component" value="Unassembled WGS sequence"/>
</dbReference>
<dbReference type="EMBL" id="WKMX01000010">
    <property type="protein sequence ID" value="MRZ06842.1"/>
    <property type="molecule type" value="Genomic_DNA"/>
</dbReference>
<gene>
    <name evidence="1" type="ORF">ERS852560_02541</name>
    <name evidence="3" type="ORF">GKD54_11515</name>
    <name evidence="2" type="ORF">GKD58_12115</name>
</gene>
<reference evidence="1 4" key="1">
    <citation type="submission" date="2015-09" db="EMBL/GenBank/DDBJ databases">
        <authorList>
            <consortium name="Pathogen Informatics"/>
        </authorList>
    </citation>
    <scope>NUCLEOTIDE SEQUENCE [LARGE SCALE GENOMIC DNA]</scope>
    <source>
        <strain evidence="1 4">2789STDY5834948</strain>
    </source>
</reference>
<organism evidence="1 4">
    <name type="scientific">Parabacteroides distasonis</name>
    <dbReference type="NCBI Taxonomy" id="823"/>
    <lineage>
        <taxon>Bacteria</taxon>
        <taxon>Pseudomonadati</taxon>
        <taxon>Bacteroidota</taxon>
        <taxon>Bacteroidia</taxon>
        <taxon>Bacteroidales</taxon>
        <taxon>Tannerellaceae</taxon>
        <taxon>Parabacteroides</taxon>
    </lineage>
</organism>
<dbReference type="EMBL" id="CZBM01000010">
    <property type="protein sequence ID" value="CUQ38408.1"/>
    <property type="molecule type" value="Genomic_DNA"/>
</dbReference>
<name>A0A174W1R7_PARDI</name>
<dbReference type="Proteomes" id="UP000095332">
    <property type="component" value="Unassembled WGS sequence"/>
</dbReference>
<dbReference type="RefSeq" id="WP_057328789.1">
    <property type="nucleotide sequence ID" value="NZ_CZBM01000010.1"/>
</dbReference>
<proteinExistence type="predicted"/>
<evidence type="ECO:0000313" key="6">
    <source>
        <dbReference type="Proteomes" id="UP000471216"/>
    </source>
</evidence>